<evidence type="ECO:0008006" key="12">
    <source>
        <dbReference type="Google" id="ProtNLM"/>
    </source>
</evidence>
<dbReference type="GO" id="GO:0035673">
    <property type="term" value="F:oligopeptide transmembrane transporter activity"/>
    <property type="evidence" value="ECO:0007669"/>
    <property type="project" value="InterPro"/>
</dbReference>
<evidence type="ECO:0000256" key="1">
    <source>
        <dbReference type="ARBA" id="ARBA00004141"/>
    </source>
</evidence>
<dbReference type="EMBL" id="JABCKV010001796">
    <property type="protein sequence ID" value="KAG5639880.1"/>
    <property type="molecule type" value="Genomic_DNA"/>
</dbReference>
<proteinExistence type="inferred from homology"/>
<comment type="caution">
    <text evidence="10">The sequence shown here is derived from an EMBL/GenBank/DDBJ whole genome shotgun (WGS) entry which is preliminary data.</text>
</comment>
<comment type="similarity">
    <text evidence="2">Belongs to the oligopeptide OPT transporter family.</text>
</comment>
<sequence length="317" mass="35308">LHFDSGANVKRIKLFWAAFTGMFVYEVFPAYIFPLLNGFSIFCLASQHASKKTIDVFTNIFGGAGGNEGLGLLSLSFDWQYIGSGYMSLPLVQQANSWVGYFFCYIAVVAIYYSNTWNSLSFPMLSTSIFSANGSIYHQSAVFGTTFQLNQTALAEVGLPALTGSNAWQHLTNNLAIGALIAHSVLFWGHYARDSFRLARTKTQPDPHYQAMQKYAEVPWWWYAILLALSFVAGLVVVIKGQTTLPWWSYIIALLLGAFITVTIRFDWPFSTLLYARLGNGVATSQLMKMVAGAINPGRPVANLYVRHLPYLIDAHF</sequence>
<feature type="transmembrane region" description="Helical" evidence="9">
    <location>
        <begin position="175"/>
        <end position="192"/>
    </location>
</feature>
<feature type="transmembrane region" description="Helical" evidence="9">
    <location>
        <begin position="247"/>
        <end position="268"/>
    </location>
</feature>
<dbReference type="PANTHER" id="PTHR22601">
    <property type="entry name" value="ISP4 LIKE PROTEIN"/>
    <property type="match status" value="1"/>
</dbReference>
<dbReference type="InterPro" id="IPR004648">
    <property type="entry name" value="Oligpept_transpt"/>
</dbReference>
<keyword evidence="7 9" id="KW-1133">Transmembrane helix</keyword>
<evidence type="ECO:0000256" key="5">
    <source>
        <dbReference type="ARBA" id="ARBA00022856"/>
    </source>
</evidence>
<reference evidence="10" key="1">
    <citation type="submission" date="2020-07" db="EMBL/GenBank/DDBJ databases">
        <authorList>
            <person name="Nieuwenhuis M."/>
            <person name="Van De Peppel L.J.J."/>
        </authorList>
    </citation>
    <scope>NUCLEOTIDE SEQUENCE</scope>
    <source>
        <strain evidence="10">AP01</strain>
        <tissue evidence="10">Mycelium</tissue>
    </source>
</reference>
<name>A0A9P7G2W6_9AGAR</name>
<feature type="transmembrane region" description="Helical" evidence="9">
    <location>
        <begin position="98"/>
        <end position="115"/>
    </location>
</feature>
<dbReference type="AlphaFoldDB" id="A0A9P7G2W6"/>
<keyword evidence="6" id="KW-0653">Protein transport</keyword>
<evidence type="ECO:0000256" key="7">
    <source>
        <dbReference type="ARBA" id="ARBA00022989"/>
    </source>
</evidence>
<feature type="transmembrane region" description="Helical" evidence="9">
    <location>
        <begin position="12"/>
        <end position="36"/>
    </location>
</feature>
<evidence type="ECO:0000313" key="10">
    <source>
        <dbReference type="EMBL" id="KAG5639880.1"/>
    </source>
</evidence>
<feature type="transmembrane region" description="Helical" evidence="9">
    <location>
        <begin position="220"/>
        <end position="241"/>
    </location>
</feature>
<organism evidence="10 11">
    <name type="scientific">Asterophora parasitica</name>
    <dbReference type="NCBI Taxonomy" id="117018"/>
    <lineage>
        <taxon>Eukaryota</taxon>
        <taxon>Fungi</taxon>
        <taxon>Dikarya</taxon>
        <taxon>Basidiomycota</taxon>
        <taxon>Agaricomycotina</taxon>
        <taxon>Agaricomycetes</taxon>
        <taxon>Agaricomycetidae</taxon>
        <taxon>Agaricales</taxon>
        <taxon>Tricholomatineae</taxon>
        <taxon>Lyophyllaceae</taxon>
        <taxon>Asterophora</taxon>
    </lineage>
</organism>
<gene>
    <name evidence="10" type="ORF">DXG03_002622</name>
</gene>
<dbReference type="InterPro" id="IPR004813">
    <property type="entry name" value="OPT"/>
</dbReference>
<dbReference type="Pfam" id="PF03169">
    <property type="entry name" value="OPT"/>
    <property type="match status" value="1"/>
</dbReference>
<keyword evidence="4 9" id="KW-0812">Transmembrane</keyword>
<evidence type="ECO:0000256" key="3">
    <source>
        <dbReference type="ARBA" id="ARBA00022448"/>
    </source>
</evidence>
<evidence type="ECO:0000256" key="2">
    <source>
        <dbReference type="ARBA" id="ARBA00008807"/>
    </source>
</evidence>
<evidence type="ECO:0000256" key="9">
    <source>
        <dbReference type="SAM" id="Phobius"/>
    </source>
</evidence>
<evidence type="ECO:0000256" key="8">
    <source>
        <dbReference type="ARBA" id="ARBA00023136"/>
    </source>
</evidence>
<protein>
    <recommendedName>
        <fullName evidence="12">Oligopeptide transporter</fullName>
    </recommendedName>
</protein>
<evidence type="ECO:0000256" key="4">
    <source>
        <dbReference type="ARBA" id="ARBA00022692"/>
    </source>
</evidence>
<comment type="subcellular location">
    <subcellularLocation>
        <location evidence="1">Membrane</location>
        <topology evidence="1">Multi-pass membrane protein</topology>
    </subcellularLocation>
</comment>
<evidence type="ECO:0000313" key="11">
    <source>
        <dbReference type="Proteomes" id="UP000775547"/>
    </source>
</evidence>
<feature type="non-terminal residue" evidence="10">
    <location>
        <position position="317"/>
    </location>
</feature>
<keyword evidence="5" id="KW-0571">Peptide transport</keyword>
<dbReference type="GO" id="GO:0015031">
    <property type="term" value="P:protein transport"/>
    <property type="evidence" value="ECO:0007669"/>
    <property type="project" value="UniProtKB-KW"/>
</dbReference>
<keyword evidence="8 9" id="KW-0472">Membrane</keyword>
<dbReference type="Proteomes" id="UP000775547">
    <property type="component" value="Unassembled WGS sequence"/>
</dbReference>
<keyword evidence="3" id="KW-0813">Transport</keyword>
<evidence type="ECO:0000256" key="6">
    <source>
        <dbReference type="ARBA" id="ARBA00022927"/>
    </source>
</evidence>
<reference evidence="10" key="2">
    <citation type="submission" date="2021-10" db="EMBL/GenBank/DDBJ databases">
        <title>Phylogenomics reveals ancestral predisposition of the termite-cultivated fungus Termitomyces towards a domesticated lifestyle.</title>
        <authorList>
            <person name="Auxier B."/>
            <person name="Grum-Grzhimaylo A."/>
            <person name="Cardenas M.E."/>
            <person name="Lodge J.D."/>
            <person name="Laessoe T."/>
            <person name="Pedersen O."/>
            <person name="Smith M.E."/>
            <person name="Kuyper T.W."/>
            <person name="Franco-Molano E.A."/>
            <person name="Baroni T.J."/>
            <person name="Aanen D.K."/>
        </authorList>
    </citation>
    <scope>NUCLEOTIDE SEQUENCE</scope>
    <source>
        <strain evidence="10">AP01</strain>
        <tissue evidence="10">Mycelium</tissue>
    </source>
</reference>
<keyword evidence="11" id="KW-1185">Reference proteome</keyword>
<dbReference type="OrthoDB" id="9986677at2759"/>
<accession>A0A9P7G2W6</accession>
<dbReference type="GO" id="GO:0016020">
    <property type="term" value="C:membrane"/>
    <property type="evidence" value="ECO:0007669"/>
    <property type="project" value="UniProtKB-SubCell"/>
</dbReference>